<keyword evidence="4" id="KW-1185">Reference proteome</keyword>
<proteinExistence type="predicted"/>
<dbReference type="PANTHER" id="PTHR45985">
    <property type="match status" value="1"/>
</dbReference>
<dbReference type="Proteomes" id="UP000017148">
    <property type="component" value="Unassembled WGS sequence"/>
</dbReference>
<dbReference type="InterPro" id="IPR052740">
    <property type="entry name" value="CE4"/>
</dbReference>
<dbReference type="InterPro" id="IPR002509">
    <property type="entry name" value="NODB_dom"/>
</dbReference>
<dbReference type="CDD" id="cd11304">
    <property type="entry name" value="Cadherin_repeat"/>
    <property type="match status" value="1"/>
</dbReference>
<dbReference type="STRING" id="1313304.CALK_0252"/>
<comment type="caution">
    <text evidence="3">The sequence shown here is derived from an EMBL/GenBank/DDBJ whole genome shotgun (WGS) entry which is preliminary data.</text>
</comment>
<evidence type="ECO:0000259" key="2">
    <source>
        <dbReference type="Pfam" id="PF01522"/>
    </source>
</evidence>
<evidence type="ECO:0000256" key="1">
    <source>
        <dbReference type="SAM" id="SignalP"/>
    </source>
</evidence>
<accession>U7DAM9</accession>
<dbReference type="InterPro" id="IPR011330">
    <property type="entry name" value="Glyco_hydro/deAcase_b/a-brl"/>
</dbReference>
<dbReference type="Pfam" id="PF01522">
    <property type="entry name" value="Polysacc_deac_1"/>
    <property type="match status" value="1"/>
</dbReference>
<gene>
    <name evidence="3" type="ORF">CALK_0252</name>
</gene>
<dbReference type="GO" id="GO:0005975">
    <property type="term" value="P:carbohydrate metabolic process"/>
    <property type="evidence" value="ECO:0007669"/>
    <property type="project" value="InterPro"/>
</dbReference>
<dbReference type="OrthoDB" id="9812065at2"/>
<evidence type="ECO:0000313" key="4">
    <source>
        <dbReference type="Proteomes" id="UP000017148"/>
    </source>
</evidence>
<evidence type="ECO:0000313" key="3">
    <source>
        <dbReference type="EMBL" id="ERP39087.1"/>
    </source>
</evidence>
<dbReference type="RefSeq" id="WP_022635800.1">
    <property type="nucleotide sequence ID" value="NZ_ASJR01000002.1"/>
</dbReference>
<sequence length="713" mass="78629">MKVCISLGILLFALVSAGTVAASGAPIDNPPQFIILGSDDNTSAEGMDWIVEYLASKEHADGTPLRMSFYSNTGTAGGWVDRDGEIHNQELVDAHARAYQNGHEVSCHGYGHPHYVSGSAWERDEDWNIIGDNEDQIRFSKEEIREDIEKNLELLQLAGVPREHMRGFRTPYLAFSDSVFSVVRELGFEYDCSVTESQGGPAKHVWPYDMADGIIEGSENSWWITEHDTPVRSHPGLWQLPAYSLEAHPDDWEYLEELAGWNTTGQVTGLDWNMWAEPEGGVLFNKEQSINALKHTLDEKLNGTRAPMAFGMHSQYYVDDYDAEGFPNVQDSEDRRAIIEAFIDYALTKENVWFVNGAQVFAYMNDPVSADEFNPDDYAWSIEEEDNEAPTDIRLSNTVIEEGQKSVGTVTVIDQPGDVHTIEVVSGPFSIDNRSLYAEEDLAVGTYTLILKATDQGGLSLEKEFTIEVVEPAEYTELIGMASWEGDFDGYDTGSDAVVEEEDGIVSMILTQGESDGDENEWAWASGAGYIDGDLEGITHIEVVYSATKNITLGLGTGTYGYNVSLEAGEEKTLRVAATEDEFSHVWGPEDFDLADFSGVSFGTAEEGSVEIQLYSVKLFGYSETSLIEERATQPASLAIGNVHRHGLSLSTPRSGSYTIGIYTADGRRISTTQQQLSAGVSEISFDQRLSSNVVVVRITGEGLDATARYMLR</sequence>
<feature type="domain" description="NodB homology" evidence="2">
    <location>
        <begin position="92"/>
        <end position="190"/>
    </location>
</feature>
<dbReference type="EMBL" id="ASJR01000002">
    <property type="protein sequence ID" value="ERP39087.1"/>
    <property type="molecule type" value="Genomic_DNA"/>
</dbReference>
<dbReference type="PANTHER" id="PTHR45985:SF3">
    <property type="entry name" value="CHITIN DEACETYLASE-LIKE 4"/>
    <property type="match status" value="1"/>
</dbReference>
<name>U7DAM9_9BACT</name>
<dbReference type="Gene3D" id="3.20.20.370">
    <property type="entry name" value="Glycoside hydrolase/deacetylase"/>
    <property type="match status" value="1"/>
</dbReference>
<feature type="signal peptide" evidence="1">
    <location>
        <begin position="1"/>
        <end position="21"/>
    </location>
</feature>
<organism evidence="3 4">
    <name type="scientific">Chitinivibrio alkaliphilus ACht1</name>
    <dbReference type="NCBI Taxonomy" id="1313304"/>
    <lineage>
        <taxon>Bacteria</taxon>
        <taxon>Pseudomonadati</taxon>
        <taxon>Fibrobacterota</taxon>
        <taxon>Chitinivibrionia</taxon>
        <taxon>Chitinivibrionales</taxon>
        <taxon>Chitinivibrionaceae</taxon>
        <taxon>Chitinivibrio</taxon>
    </lineage>
</organism>
<feature type="chain" id="PRO_5004680715" evidence="1">
    <location>
        <begin position="22"/>
        <end position="713"/>
    </location>
</feature>
<dbReference type="SUPFAM" id="SSF88713">
    <property type="entry name" value="Glycoside hydrolase/deacetylase"/>
    <property type="match status" value="1"/>
</dbReference>
<dbReference type="GO" id="GO:0016810">
    <property type="term" value="F:hydrolase activity, acting on carbon-nitrogen (but not peptide) bonds"/>
    <property type="evidence" value="ECO:0007669"/>
    <property type="project" value="InterPro"/>
</dbReference>
<dbReference type="eggNOG" id="COG0726">
    <property type="taxonomic scope" value="Bacteria"/>
</dbReference>
<protein>
    <submittedName>
        <fullName evidence="3">Polysaccharide deacetylase</fullName>
    </submittedName>
</protein>
<dbReference type="AlphaFoldDB" id="U7DAM9"/>
<reference evidence="3 4" key="1">
    <citation type="journal article" date="2013" name="Environ. Microbiol.">
        <title>Genome analysis of Chitinivibrio alkaliphilus gen. nov., sp. nov., a novel extremely haloalkaliphilic anaerobic chitinolytic bacterium from the candidate phylum Termite Group 3.</title>
        <authorList>
            <person name="Sorokin D.Y."/>
            <person name="Gumerov V.M."/>
            <person name="Rakitin A.L."/>
            <person name="Beletsky A.V."/>
            <person name="Damste J.S."/>
            <person name="Muyzer G."/>
            <person name="Mardanov A.V."/>
            <person name="Ravin N.V."/>
        </authorList>
    </citation>
    <scope>NUCLEOTIDE SEQUENCE [LARGE SCALE GENOMIC DNA]</scope>
    <source>
        <strain evidence="3 4">ACht1</strain>
    </source>
</reference>
<keyword evidence="1" id="KW-0732">Signal</keyword>